<dbReference type="Gene3D" id="3.20.20.80">
    <property type="entry name" value="Glycosidases"/>
    <property type="match status" value="1"/>
</dbReference>
<evidence type="ECO:0000259" key="7">
    <source>
        <dbReference type="Pfam" id="PF00150"/>
    </source>
</evidence>
<accession>A0ABP1DAR7</accession>
<keyword evidence="9" id="KW-1185">Reference proteome</keyword>
<gene>
    <name evidence="8" type="ORF">GFSPODELE1_LOCUS5211</name>
</gene>
<evidence type="ECO:0000313" key="8">
    <source>
        <dbReference type="EMBL" id="CAL1704946.1"/>
    </source>
</evidence>
<dbReference type="InterPro" id="IPR001547">
    <property type="entry name" value="Glyco_hydro_5"/>
</dbReference>
<feature type="domain" description="Glycoside hydrolase family 5" evidence="7">
    <location>
        <begin position="154"/>
        <end position="426"/>
    </location>
</feature>
<evidence type="ECO:0000256" key="2">
    <source>
        <dbReference type="ARBA" id="ARBA00022801"/>
    </source>
</evidence>
<feature type="compositionally biased region" description="Basic residues" evidence="5">
    <location>
        <begin position="479"/>
        <end position="490"/>
    </location>
</feature>
<evidence type="ECO:0000256" key="6">
    <source>
        <dbReference type="SAM" id="SignalP"/>
    </source>
</evidence>
<reference evidence="9" key="1">
    <citation type="submission" date="2024-04" db="EMBL/GenBank/DDBJ databases">
        <authorList>
            <person name="Shaw F."/>
            <person name="Minotto A."/>
        </authorList>
    </citation>
    <scope>NUCLEOTIDE SEQUENCE [LARGE SCALE GENOMIC DNA]</scope>
</reference>
<keyword evidence="2 4" id="KW-0378">Hydrolase</keyword>
<organism evidence="8 9">
    <name type="scientific">Somion occarium</name>
    <dbReference type="NCBI Taxonomy" id="3059160"/>
    <lineage>
        <taxon>Eukaryota</taxon>
        <taxon>Fungi</taxon>
        <taxon>Dikarya</taxon>
        <taxon>Basidiomycota</taxon>
        <taxon>Agaricomycotina</taxon>
        <taxon>Agaricomycetes</taxon>
        <taxon>Polyporales</taxon>
        <taxon>Cerrenaceae</taxon>
        <taxon>Somion</taxon>
    </lineage>
</organism>
<keyword evidence="6" id="KW-0732">Signal</keyword>
<dbReference type="SUPFAM" id="SSF51445">
    <property type="entry name" value="(Trans)glycosidases"/>
    <property type="match status" value="1"/>
</dbReference>
<evidence type="ECO:0000256" key="4">
    <source>
        <dbReference type="RuleBase" id="RU361153"/>
    </source>
</evidence>
<dbReference type="InterPro" id="IPR050386">
    <property type="entry name" value="Glycosyl_hydrolase_5"/>
</dbReference>
<dbReference type="InterPro" id="IPR017853">
    <property type="entry name" value="GH"/>
</dbReference>
<dbReference type="Pfam" id="PF00150">
    <property type="entry name" value="Cellulase"/>
    <property type="match status" value="1"/>
</dbReference>
<keyword evidence="3 4" id="KW-0326">Glycosidase</keyword>
<feature type="signal peptide" evidence="6">
    <location>
        <begin position="1"/>
        <end position="19"/>
    </location>
</feature>
<dbReference type="Proteomes" id="UP001497453">
    <property type="component" value="Chromosome 3"/>
</dbReference>
<feature type="region of interest" description="Disordered" evidence="5">
    <location>
        <begin position="463"/>
        <end position="490"/>
    </location>
</feature>
<name>A0ABP1DAR7_9APHY</name>
<sequence length="566" mass="61813">MSILHALFLTLGLIQVTSPFLVSYASVIPTDAKELSALPFQVPSSPQVRDILSARSSNSSTPYQNRADSGNDCHVKPYDAPLVGQQDFPPFDEDRATVFRYRQQQSVNLGSWFVHENWMTPSVFKCASGKQSAEIDIATGWGSVSNARALLERHWDTFITEGDFQYLASIGINTVRLPIGYWNLGPDFCKGTPFAKVAAVYENSWPRIVRAINMANDAGIGVLVDLHGAVGSQNGQAHSGVSDGATRLFDDPRNVEKTMNVLKFLTRQLASVTNVVGIQVLNEPKYVDGLEDFYTQAITTMRAVSEDAKNLPLYLHDGFNLNRFSKYVASRKDFVVQDHHSYFVFGKNDKSASASQHTSDVKSKVSGSLATTSNKQRRNLVVDEWSCALTPASSQQENNQAQAQKKFCSTQLATYSGTAAGWSFWAYMKEGCDSDAGWCFKSAVGKNLPDTFFSYGDSAPALASTKASTSTNPSPSKARSSKRRGPRSRRHIAIVRRAKTNSEGYNDGFQAAKTFAAVGMSKLGFSGQFIQDQLTKSDSSVDSDAYSNDFMKGLTDGEASVASGQS</sequence>
<dbReference type="PANTHER" id="PTHR31297">
    <property type="entry name" value="GLUCAN ENDO-1,6-BETA-GLUCOSIDASE B"/>
    <property type="match status" value="1"/>
</dbReference>
<evidence type="ECO:0000256" key="3">
    <source>
        <dbReference type="ARBA" id="ARBA00023295"/>
    </source>
</evidence>
<protein>
    <recommendedName>
        <fullName evidence="7">Glycoside hydrolase family 5 domain-containing protein</fullName>
    </recommendedName>
</protein>
<comment type="similarity">
    <text evidence="1 4">Belongs to the glycosyl hydrolase 5 (cellulase A) family.</text>
</comment>
<evidence type="ECO:0000256" key="5">
    <source>
        <dbReference type="SAM" id="MobiDB-lite"/>
    </source>
</evidence>
<evidence type="ECO:0000313" key="9">
    <source>
        <dbReference type="Proteomes" id="UP001497453"/>
    </source>
</evidence>
<dbReference type="PANTHER" id="PTHR31297:SF43">
    <property type="entry name" value="GLUCAN 1,3-BETA-GLUCOSIDASE 3"/>
    <property type="match status" value="1"/>
</dbReference>
<proteinExistence type="inferred from homology"/>
<feature type="chain" id="PRO_5045155717" description="Glycoside hydrolase family 5 domain-containing protein" evidence="6">
    <location>
        <begin position="20"/>
        <end position="566"/>
    </location>
</feature>
<dbReference type="EMBL" id="OZ037946">
    <property type="protein sequence ID" value="CAL1704946.1"/>
    <property type="molecule type" value="Genomic_DNA"/>
</dbReference>
<evidence type="ECO:0000256" key="1">
    <source>
        <dbReference type="ARBA" id="ARBA00005641"/>
    </source>
</evidence>